<dbReference type="InterPro" id="IPR001911">
    <property type="entry name" value="Ribosomal_bS21"/>
</dbReference>
<evidence type="ECO:0000256" key="6">
    <source>
        <dbReference type="RuleBase" id="RU000667"/>
    </source>
</evidence>
<proteinExistence type="inferred from homology"/>
<keyword evidence="2 5" id="KW-0689">Ribosomal protein</keyword>
<sequence length="64" mass="7687">MPSEVSAKKGEPIDKALRRLKKKLDREGVLRELRNRRCYEKPSEIKRREGKSLVKRIRKENRAR</sequence>
<keyword evidence="3 5" id="KW-0687">Ribonucleoprotein</keyword>
<reference evidence="7 8" key="1">
    <citation type="submission" date="2023-02" db="EMBL/GenBank/DDBJ databases">
        <title>Genome sequence of Lentisphaera profundi SAORIC-696.</title>
        <authorList>
            <person name="Kim e."/>
            <person name="Cho J.-C."/>
            <person name="Choi A."/>
            <person name="Kang I."/>
        </authorList>
    </citation>
    <scope>NUCLEOTIDE SEQUENCE [LARGE SCALE GENOMIC DNA]</scope>
    <source>
        <strain evidence="7 8">SAORIC-696</strain>
    </source>
</reference>
<dbReference type="HAMAP" id="MF_00358">
    <property type="entry name" value="Ribosomal_bS21"/>
    <property type="match status" value="1"/>
</dbReference>
<evidence type="ECO:0000313" key="8">
    <source>
        <dbReference type="Proteomes" id="UP001214250"/>
    </source>
</evidence>
<dbReference type="Pfam" id="PF01165">
    <property type="entry name" value="Ribosomal_S21"/>
    <property type="match status" value="1"/>
</dbReference>
<protein>
    <recommendedName>
        <fullName evidence="4 5">Small ribosomal subunit protein bS21</fullName>
    </recommendedName>
</protein>
<dbReference type="Gene3D" id="1.20.5.1150">
    <property type="entry name" value="Ribosomal protein S8"/>
    <property type="match status" value="1"/>
</dbReference>
<dbReference type="InterPro" id="IPR018278">
    <property type="entry name" value="Ribosomal_bS21_CS"/>
</dbReference>
<evidence type="ECO:0000256" key="3">
    <source>
        <dbReference type="ARBA" id="ARBA00023274"/>
    </source>
</evidence>
<dbReference type="GO" id="GO:0005840">
    <property type="term" value="C:ribosome"/>
    <property type="evidence" value="ECO:0007669"/>
    <property type="project" value="UniProtKB-KW"/>
</dbReference>
<evidence type="ECO:0000313" key="7">
    <source>
        <dbReference type="EMBL" id="WDE95636.1"/>
    </source>
</evidence>
<evidence type="ECO:0000256" key="2">
    <source>
        <dbReference type="ARBA" id="ARBA00022980"/>
    </source>
</evidence>
<organism evidence="7 8">
    <name type="scientific">Lentisphaera profundi</name>
    <dbReference type="NCBI Taxonomy" id="1658616"/>
    <lineage>
        <taxon>Bacteria</taxon>
        <taxon>Pseudomonadati</taxon>
        <taxon>Lentisphaerota</taxon>
        <taxon>Lentisphaeria</taxon>
        <taxon>Lentisphaerales</taxon>
        <taxon>Lentisphaeraceae</taxon>
        <taxon>Lentisphaera</taxon>
    </lineage>
</organism>
<dbReference type="NCBIfam" id="TIGR00030">
    <property type="entry name" value="S21p"/>
    <property type="match status" value="1"/>
</dbReference>
<dbReference type="Proteomes" id="UP001214250">
    <property type="component" value="Chromosome 1"/>
</dbReference>
<dbReference type="RefSeq" id="WP_274149339.1">
    <property type="nucleotide sequence ID" value="NZ_CP117811.1"/>
</dbReference>
<name>A0ABY7VS04_9BACT</name>
<evidence type="ECO:0000256" key="1">
    <source>
        <dbReference type="ARBA" id="ARBA00006640"/>
    </source>
</evidence>
<keyword evidence="8" id="KW-1185">Reference proteome</keyword>
<dbReference type="PRINTS" id="PR00976">
    <property type="entry name" value="RIBOSOMALS21"/>
</dbReference>
<comment type="similarity">
    <text evidence="1 5 6">Belongs to the bacterial ribosomal protein bS21 family.</text>
</comment>
<accession>A0ABY7VS04</accession>
<dbReference type="PANTHER" id="PTHR21109">
    <property type="entry name" value="MITOCHONDRIAL 28S RIBOSOMAL PROTEIN S21"/>
    <property type="match status" value="1"/>
</dbReference>
<evidence type="ECO:0000256" key="5">
    <source>
        <dbReference type="HAMAP-Rule" id="MF_00358"/>
    </source>
</evidence>
<dbReference type="PANTHER" id="PTHR21109:SF0">
    <property type="entry name" value="SMALL RIBOSOMAL SUBUNIT PROTEIN BS21M"/>
    <property type="match status" value="1"/>
</dbReference>
<dbReference type="EMBL" id="CP117811">
    <property type="protein sequence ID" value="WDE95636.1"/>
    <property type="molecule type" value="Genomic_DNA"/>
</dbReference>
<dbReference type="PROSITE" id="PS01181">
    <property type="entry name" value="RIBOSOMAL_S21"/>
    <property type="match status" value="1"/>
</dbReference>
<dbReference type="InterPro" id="IPR038380">
    <property type="entry name" value="Ribosomal_bS21_sf"/>
</dbReference>
<evidence type="ECO:0000256" key="4">
    <source>
        <dbReference type="ARBA" id="ARBA00035135"/>
    </source>
</evidence>
<gene>
    <name evidence="5 7" type="primary">rpsU</name>
    <name evidence="7" type="ORF">PQO03_07865</name>
</gene>